<dbReference type="InterPro" id="IPR047265">
    <property type="entry name" value="PIF1-like_bHLH"/>
</dbReference>
<dbReference type="PANTHER" id="PTHR46807:SF7">
    <property type="entry name" value="BHLH DOMAIN-CONTAINING PROTEIN"/>
    <property type="match status" value="1"/>
</dbReference>
<evidence type="ECO:0000256" key="3">
    <source>
        <dbReference type="ARBA" id="ARBA00005907"/>
    </source>
</evidence>
<evidence type="ECO:0000256" key="7">
    <source>
        <dbReference type="ARBA" id="ARBA00023242"/>
    </source>
</evidence>
<dbReference type="PANTHER" id="PTHR46807">
    <property type="entry name" value="TRANSCRIPTION FACTOR PIF3"/>
    <property type="match status" value="1"/>
</dbReference>
<dbReference type="GO" id="GO:0005634">
    <property type="term" value="C:nucleus"/>
    <property type="evidence" value="ECO:0007669"/>
    <property type="project" value="UniProtKB-SubCell"/>
</dbReference>
<dbReference type="Pfam" id="PF02519">
    <property type="entry name" value="Auxin_inducible"/>
    <property type="match status" value="1"/>
</dbReference>
<dbReference type="GO" id="GO:0046983">
    <property type="term" value="F:protein dimerization activity"/>
    <property type="evidence" value="ECO:0007669"/>
    <property type="project" value="InterPro"/>
</dbReference>
<dbReference type="InterPro" id="IPR044273">
    <property type="entry name" value="PIF3-like"/>
</dbReference>
<keyword evidence="6" id="KW-0804">Transcription</keyword>
<dbReference type="Gene3D" id="4.10.280.10">
    <property type="entry name" value="Helix-loop-helix DNA-binding domain"/>
    <property type="match status" value="1"/>
</dbReference>
<keyword evidence="5" id="KW-0805">Transcription regulation</keyword>
<dbReference type="CDD" id="cd11445">
    <property type="entry name" value="bHLH_AtPIF_like"/>
    <property type="match status" value="1"/>
</dbReference>
<evidence type="ECO:0000256" key="1">
    <source>
        <dbReference type="ARBA" id="ARBA00004123"/>
    </source>
</evidence>
<evidence type="ECO:0000256" key="5">
    <source>
        <dbReference type="ARBA" id="ARBA00023015"/>
    </source>
</evidence>
<evidence type="ECO:0000313" key="10">
    <source>
        <dbReference type="EMBL" id="PWZ41642.1"/>
    </source>
</evidence>
<accession>A0A3L6G3G8</accession>
<dbReference type="SMART" id="SM00353">
    <property type="entry name" value="HLH"/>
    <property type="match status" value="1"/>
</dbReference>
<feature type="region of interest" description="Disordered" evidence="8">
    <location>
        <begin position="269"/>
        <end position="375"/>
    </location>
</feature>
<feature type="region of interest" description="Disordered" evidence="8">
    <location>
        <begin position="1"/>
        <end position="42"/>
    </location>
</feature>
<organism evidence="10">
    <name type="scientific">Zea mays</name>
    <name type="common">Maize</name>
    <dbReference type="NCBI Taxonomy" id="4577"/>
    <lineage>
        <taxon>Eukaryota</taxon>
        <taxon>Viridiplantae</taxon>
        <taxon>Streptophyta</taxon>
        <taxon>Embryophyta</taxon>
        <taxon>Tracheophyta</taxon>
        <taxon>Spermatophyta</taxon>
        <taxon>Magnoliopsida</taxon>
        <taxon>Liliopsida</taxon>
        <taxon>Poales</taxon>
        <taxon>Poaceae</taxon>
        <taxon>PACMAD clade</taxon>
        <taxon>Panicoideae</taxon>
        <taxon>Andropogonodae</taxon>
        <taxon>Andropogoneae</taxon>
        <taxon>Tripsacinae</taxon>
        <taxon>Zea</taxon>
    </lineage>
</organism>
<evidence type="ECO:0000256" key="6">
    <source>
        <dbReference type="ARBA" id="ARBA00023163"/>
    </source>
</evidence>
<dbReference type="Pfam" id="PF03715">
    <property type="entry name" value="Noc2"/>
    <property type="match status" value="1"/>
</dbReference>
<evidence type="ECO:0000256" key="4">
    <source>
        <dbReference type="ARBA" id="ARBA00006974"/>
    </source>
</evidence>
<sequence length="622" mass="68495">MPPPHHNTTPPTPNPKNLATSLPILTLGGGASSGGRPPSKFKSASVDLPTLVILVAAVDRGSDKTVLQIQKTEVEKRSEPKQASFRNKVLDQQLLADSILEFVLIRSSLPTQRCSIRFHFVFLCAATGEGEEEATGLPSDVSRGHFAVYVGERRCRFVVPIALLDRPEFRYLLWRAKEEFGFAGAGGALVLPCEEVAFRSLTSALACTRPDDDLVELLWHNGSVVAQPQAHHRPAPPSDHDPLGTSGLTAKETAAWFLDTLDDPLEKDLYTNQVPRTPTGIRGKDATLQSEVPSGAGAHDGTSSSGGSGSNYGGSGLPSDSVHGHKRKGMCRDESDSRSEDVECEEATEETKPWQRHGPKRRTRAAEVHNLSERRRRDRIKEKMCVLQELIPHCNKTDKASILDETIEYLKSLQMQVQRLVPQVQPPLGGIVDRLVATRIYLANALHMITEMTDEQMIAFIVPRVRASAAFLTAFPSLLRKYVKALFHTWARGLGAMPLVSFMFLRDLCIQVGSNSLDTCLKGIYKAYLVNCKLSKSISGSKQQHIQFLGNCVRELYSLDPQSAYQHAFIFIHQLGVILRGALTERGPKKSYQKIMIGNTYSALSFGPVLCADVVLRKNSDL</sequence>
<gene>
    <name evidence="10" type="primary">Os10g0495500_4</name>
    <name evidence="10" type="ORF">Zm00014a_017426</name>
</gene>
<comment type="similarity">
    <text evidence="2">Belongs to the bHLH protein family.</text>
</comment>
<dbReference type="PROSITE" id="PS50888">
    <property type="entry name" value="BHLH"/>
    <property type="match status" value="1"/>
</dbReference>
<feature type="compositionally biased region" description="Basic and acidic residues" evidence="8">
    <location>
        <begin position="330"/>
        <end position="341"/>
    </location>
</feature>
<feature type="compositionally biased region" description="Pro residues" evidence="8">
    <location>
        <begin position="1"/>
        <end position="14"/>
    </location>
</feature>
<protein>
    <submittedName>
        <fullName evidence="10">Nucleolar complex protein 2</fullName>
    </submittedName>
</protein>
<proteinExistence type="inferred from homology"/>
<dbReference type="GO" id="GO:0009733">
    <property type="term" value="P:response to auxin"/>
    <property type="evidence" value="ECO:0007669"/>
    <property type="project" value="InterPro"/>
</dbReference>
<evidence type="ECO:0000259" key="9">
    <source>
        <dbReference type="PROSITE" id="PS50888"/>
    </source>
</evidence>
<dbReference type="EMBL" id="NCVQ01000003">
    <property type="protein sequence ID" value="PWZ41642.1"/>
    <property type="molecule type" value="Genomic_DNA"/>
</dbReference>
<keyword evidence="7" id="KW-0539">Nucleus</keyword>
<comment type="caution">
    <text evidence="10">The sequence shown here is derived from an EMBL/GenBank/DDBJ whole genome shotgun (WGS) entry which is preliminary data.</text>
</comment>
<comment type="similarity">
    <text evidence="4">Belongs to the ARG7 family.</text>
</comment>
<evidence type="ECO:0000256" key="8">
    <source>
        <dbReference type="SAM" id="MobiDB-lite"/>
    </source>
</evidence>
<dbReference type="InterPro" id="IPR003676">
    <property type="entry name" value="SAUR_fam"/>
</dbReference>
<comment type="subcellular location">
    <subcellularLocation>
        <location evidence="1">Nucleus</location>
    </subcellularLocation>
</comment>
<dbReference type="AlphaFoldDB" id="A0A3L6G3G8"/>
<dbReference type="InterPro" id="IPR005343">
    <property type="entry name" value="Noc2"/>
</dbReference>
<feature type="compositionally biased region" description="Gly residues" evidence="8">
    <location>
        <begin position="304"/>
        <end position="316"/>
    </location>
</feature>
<evidence type="ECO:0000256" key="2">
    <source>
        <dbReference type="ARBA" id="ARBA00005510"/>
    </source>
</evidence>
<feature type="compositionally biased region" description="Basic residues" evidence="8">
    <location>
        <begin position="354"/>
        <end position="363"/>
    </location>
</feature>
<dbReference type="Pfam" id="PF00010">
    <property type="entry name" value="HLH"/>
    <property type="match status" value="1"/>
</dbReference>
<comment type="similarity">
    <text evidence="3">Belongs to the NOC2 family.</text>
</comment>
<reference evidence="10" key="1">
    <citation type="journal article" date="2018" name="Nat. Genet.">
        <title>Extensive intraspecific gene order and gene structural variations between Mo17 and other maize genomes.</title>
        <authorList>
            <person name="Sun S."/>
            <person name="Zhou Y."/>
            <person name="Chen J."/>
            <person name="Shi J."/>
            <person name="Zhao H."/>
            <person name="Zhao H."/>
            <person name="Song W."/>
            <person name="Zhang M."/>
            <person name="Cui Y."/>
            <person name="Dong X."/>
            <person name="Liu H."/>
            <person name="Ma X."/>
            <person name="Jiao Y."/>
            <person name="Wang B."/>
            <person name="Wei X."/>
            <person name="Stein J.C."/>
            <person name="Glaubitz J.C."/>
            <person name="Lu F."/>
            <person name="Yu G."/>
            <person name="Liang C."/>
            <person name="Fengler K."/>
            <person name="Li B."/>
            <person name="Rafalski A."/>
            <person name="Schnable P.S."/>
            <person name="Ware D.H."/>
            <person name="Buckler E.S."/>
            <person name="Lai J."/>
        </authorList>
    </citation>
    <scope>NUCLEOTIDE SEQUENCE [LARGE SCALE GENOMIC DNA]</scope>
    <source>
        <tissue evidence="10">Seedling</tissue>
    </source>
</reference>
<feature type="compositionally biased region" description="Basic and acidic residues" evidence="8">
    <location>
        <begin position="364"/>
        <end position="375"/>
    </location>
</feature>
<dbReference type="InterPro" id="IPR036638">
    <property type="entry name" value="HLH_DNA-bd_sf"/>
</dbReference>
<feature type="region of interest" description="Disordered" evidence="8">
    <location>
        <begin position="227"/>
        <end position="246"/>
    </location>
</feature>
<dbReference type="GO" id="GO:0003700">
    <property type="term" value="F:DNA-binding transcription factor activity"/>
    <property type="evidence" value="ECO:0007669"/>
    <property type="project" value="InterPro"/>
</dbReference>
<dbReference type="FunFam" id="4.10.280.10:FF:000004">
    <property type="entry name" value="Basic helix-loop-helix transcription factor"/>
    <property type="match status" value="1"/>
</dbReference>
<dbReference type="ExpressionAtlas" id="A0A3L6G3G8">
    <property type="expression patterns" value="baseline and differential"/>
</dbReference>
<dbReference type="InterPro" id="IPR011598">
    <property type="entry name" value="bHLH_dom"/>
</dbReference>
<feature type="compositionally biased region" description="Low complexity" evidence="8">
    <location>
        <begin position="294"/>
        <end position="303"/>
    </location>
</feature>
<dbReference type="Proteomes" id="UP000251960">
    <property type="component" value="Chromosome 2"/>
</dbReference>
<dbReference type="SUPFAM" id="SSF47459">
    <property type="entry name" value="HLH, helix-loop-helix DNA-binding domain"/>
    <property type="match status" value="1"/>
</dbReference>
<feature type="domain" description="BHLH" evidence="9">
    <location>
        <begin position="364"/>
        <end position="413"/>
    </location>
</feature>
<name>A0A3L6G3G8_MAIZE</name>